<keyword evidence="3" id="KW-1185">Reference proteome</keyword>
<dbReference type="Proteomes" id="UP000789901">
    <property type="component" value="Unassembled WGS sequence"/>
</dbReference>
<feature type="compositionally biased region" description="Basic and acidic residues" evidence="1">
    <location>
        <begin position="72"/>
        <end position="82"/>
    </location>
</feature>
<feature type="region of interest" description="Disordered" evidence="1">
    <location>
        <begin position="60"/>
        <end position="82"/>
    </location>
</feature>
<evidence type="ECO:0000313" key="2">
    <source>
        <dbReference type="EMBL" id="CAG8636813.1"/>
    </source>
</evidence>
<feature type="non-terminal residue" evidence="2">
    <location>
        <position position="1"/>
    </location>
</feature>
<gene>
    <name evidence="2" type="ORF">GMARGA_LOCUS8629</name>
</gene>
<evidence type="ECO:0000256" key="1">
    <source>
        <dbReference type="SAM" id="MobiDB-lite"/>
    </source>
</evidence>
<name>A0ABN7UPV7_GIGMA</name>
<evidence type="ECO:0000313" key="3">
    <source>
        <dbReference type="Proteomes" id="UP000789901"/>
    </source>
</evidence>
<dbReference type="EMBL" id="CAJVQB010004478">
    <property type="protein sequence ID" value="CAG8636813.1"/>
    <property type="molecule type" value="Genomic_DNA"/>
</dbReference>
<accession>A0ABN7UPV7</accession>
<feature type="compositionally biased region" description="Polar residues" evidence="1">
    <location>
        <begin position="60"/>
        <end position="71"/>
    </location>
</feature>
<proteinExistence type="predicted"/>
<sequence length="82" mass="9628">NKETSDHLATCPANKETWKRLEEEIAGKQTMIWEKENGITTKTKKKKRERKILQKLRTTIRNGDSMNQPSSKEVELKTRKTE</sequence>
<reference evidence="2 3" key="1">
    <citation type="submission" date="2021-06" db="EMBL/GenBank/DDBJ databases">
        <authorList>
            <person name="Kallberg Y."/>
            <person name="Tangrot J."/>
            <person name="Rosling A."/>
        </authorList>
    </citation>
    <scope>NUCLEOTIDE SEQUENCE [LARGE SCALE GENOMIC DNA]</scope>
    <source>
        <strain evidence="2 3">120-4 pot B 10/14</strain>
    </source>
</reference>
<organism evidence="2 3">
    <name type="scientific">Gigaspora margarita</name>
    <dbReference type="NCBI Taxonomy" id="4874"/>
    <lineage>
        <taxon>Eukaryota</taxon>
        <taxon>Fungi</taxon>
        <taxon>Fungi incertae sedis</taxon>
        <taxon>Mucoromycota</taxon>
        <taxon>Glomeromycotina</taxon>
        <taxon>Glomeromycetes</taxon>
        <taxon>Diversisporales</taxon>
        <taxon>Gigasporaceae</taxon>
        <taxon>Gigaspora</taxon>
    </lineage>
</organism>
<protein>
    <submittedName>
        <fullName evidence="2">3113_t:CDS:1</fullName>
    </submittedName>
</protein>
<comment type="caution">
    <text evidence="2">The sequence shown here is derived from an EMBL/GenBank/DDBJ whole genome shotgun (WGS) entry which is preliminary data.</text>
</comment>